<organism evidence="1">
    <name type="scientific">Clostridium botulinum</name>
    <dbReference type="NCBI Taxonomy" id="1491"/>
    <lineage>
        <taxon>Bacteria</taxon>
        <taxon>Bacillati</taxon>
        <taxon>Bacillota</taxon>
        <taxon>Clostridia</taxon>
        <taxon>Eubacteriales</taxon>
        <taxon>Clostridiaceae</taxon>
        <taxon>Clostridium</taxon>
    </lineage>
</organism>
<proteinExistence type="predicted"/>
<accession>A0A1L7JMK3</accession>
<gene>
    <name evidence="1" type="ORF">NPD8_4020</name>
</gene>
<evidence type="ECO:0000313" key="1">
    <source>
        <dbReference type="EMBL" id="APU86998.1"/>
    </source>
</evidence>
<protein>
    <submittedName>
        <fullName evidence="1">Uncharacterized protein</fullName>
    </submittedName>
</protein>
<dbReference type="AlphaFoldDB" id="A0A1L7JMK3"/>
<reference evidence="1" key="1">
    <citation type="submission" date="2016-05" db="EMBL/GenBank/DDBJ databases">
        <authorList>
            <person name="Lavstsen T."/>
            <person name="Jespersen J.S."/>
        </authorList>
    </citation>
    <scope>NUCLEOTIDE SEQUENCE</scope>
    <source>
        <strain evidence="1">CDC69096</strain>
        <plasmid evidence="1">pNPD8_2</plasmid>
    </source>
</reference>
<sequence length="36" mass="4137">MPINNIAKNTINVRKDLIGKITVNKLEPNEQIKNMM</sequence>
<dbReference type="EMBL" id="CP015704">
    <property type="protein sequence ID" value="APU86998.1"/>
    <property type="molecule type" value="Genomic_DNA"/>
</dbReference>
<geneLocation type="plasmid" evidence="1">
    <name>pNPD8_2</name>
</geneLocation>
<keyword evidence="1" id="KW-0614">Plasmid</keyword>
<name>A0A1L7JMK3_CLOBO</name>